<dbReference type="AlphaFoldDB" id="A0A1M6B601"/>
<evidence type="ECO:0000313" key="5">
    <source>
        <dbReference type="Proteomes" id="UP000184452"/>
    </source>
</evidence>
<gene>
    <name evidence="4" type="ORF">SAMN05421803_101229</name>
</gene>
<name>A0A1M6B601_9ACTN</name>
<feature type="domain" description="Barstar (barnase inhibitor)" evidence="3">
    <location>
        <begin position="293"/>
        <end position="372"/>
    </location>
</feature>
<dbReference type="InterPro" id="IPR000468">
    <property type="entry name" value="Barstar"/>
</dbReference>
<feature type="compositionally biased region" description="Basic and acidic residues" evidence="2">
    <location>
        <begin position="143"/>
        <end position="154"/>
    </location>
</feature>
<evidence type="ECO:0000259" key="3">
    <source>
        <dbReference type="Pfam" id="PF01337"/>
    </source>
</evidence>
<dbReference type="OrthoDB" id="8859549at2"/>
<feature type="region of interest" description="Disordered" evidence="2">
    <location>
        <begin position="128"/>
        <end position="154"/>
    </location>
</feature>
<dbReference type="EMBL" id="FQZK01000001">
    <property type="protein sequence ID" value="SHI44110.1"/>
    <property type="molecule type" value="Genomic_DNA"/>
</dbReference>
<dbReference type="SUPFAM" id="SSF52038">
    <property type="entry name" value="Barstar-related"/>
    <property type="match status" value="1"/>
</dbReference>
<reference evidence="4 5" key="1">
    <citation type="submission" date="2016-11" db="EMBL/GenBank/DDBJ databases">
        <authorList>
            <person name="Jaros S."/>
            <person name="Januszkiewicz K."/>
            <person name="Wedrychowicz H."/>
        </authorList>
    </citation>
    <scope>NUCLEOTIDE SEQUENCE [LARGE SCALE GENOMIC DNA]</scope>
    <source>
        <strain evidence="4 5">CGMCC 4.5723</strain>
    </source>
</reference>
<dbReference type="STRING" id="758803.SAMN05421803_101229"/>
<organism evidence="4 5">
    <name type="scientific">Nocardiopsis flavescens</name>
    <dbReference type="NCBI Taxonomy" id="758803"/>
    <lineage>
        <taxon>Bacteria</taxon>
        <taxon>Bacillati</taxon>
        <taxon>Actinomycetota</taxon>
        <taxon>Actinomycetes</taxon>
        <taxon>Streptosporangiales</taxon>
        <taxon>Nocardiopsidaceae</taxon>
        <taxon>Nocardiopsis</taxon>
    </lineage>
</organism>
<dbReference type="Gene3D" id="3.30.370.10">
    <property type="entry name" value="Barstar-like"/>
    <property type="match status" value="1"/>
</dbReference>
<accession>A0A1M6B601</accession>
<protein>
    <submittedName>
        <fullName evidence="4">Barstar, RNAse (Barnase) inhibitor</fullName>
    </submittedName>
</protein>
<dbReference type="RefSeq" id="WP_084736748.1">
    <property type="nucleotide sequence ID" value="NZ_FQZK01000001.1"/>
</dbReference>
<sequence length="377" mass="41615">MNAHEGPAGRDLPTGYLLLHEGPDGEEVVWARCAMAQGLFAPPRTPRDLVRLLGCDPRGRLREALDPAGPHPVGDLSVEVDGGWGEDPHWVLLDGVRLLGRRPDPAEPHLWEVFLEADVVGCDRPPRHPPGPGARFAVHPRHGRDDGSRTPCRRVDGLYTYDPPPAPPLRLLGCASTAELREALRRPRRMRGFRGWLRALDRDGRVLRDVDLESETVRTGPSVLGGTLLDIVLEDGADDRPDPSARPVWELWHRGVPREAGLWRALPAPARREWLRLAMANRTPPPGRRAGPFRVDGRAATDEPGLYCALSEAVAGPGRYYGWNLDALDDCLRGGFGPAPPFTLVWEHLEESRRSLPGLADAALEVLRERGAEVLER</sequence>
<comment type="similarity">
    <text evidence="1">Belongs to the barstar family.</text>
</comment>
<dbReference type="InterPro" id="IPR035905">
    <property type="entry name" value="Barstar-like_sf"/>
</dbReference>
<keyword evidence="5" id="KW-1185">Reference proteome</keyword>
<evidence type="ECO:0000256" key="2">
    <source>
        <dbReference type="SAM" id="MobiDB-lite"/>
    </source>
</evidence>
<evidence type="ECO:0000313" key="4">
    <source>
        <dbReference type="EMBL" id="SHI44110.1"/>
    </source>
</evidence>
<dbReference type="Pfam" id="PF01337">
    <property type="entry name" value="Barstar"/>
    <property type="match status" value="1"/>
</dbReference>
<proteinExistence type="inferred from homology"/>
<evidence type="ECO:0000256" key="1">
    <source>
        <dbReference type="ARBA" id="ARBA00006845"/>
    </source>
</evidence>
<dbReference type="Proteomes" id="UP000184452">
    <property type="component" value="Unassembled WGS sequence"/>
</dbReference>